<reference evidence="1 2" key="1">
    <citation type="submission" date="2013-12" db="EMBL/GenBank/DDBJ databases">
        <authorList>
            <person name="Cubeta M."/>
            <person name="Pakala S."/>
            <person name="Fedorova N."/>
            <person name="Thomas E."/>
            <person name="Dean R."/>
            <person name="Jabaji S."/>
            <person name="Neate S."/>
            <person name="Toda T."/>
            <person name="Tavantzis S."/>
            <person name="Vilgalys R."/>
            <person name="Bharathan N."/>
            <person name="Pakala S."/>
            <person name="Losada L.S."/>
            <person name="Zafar N."/>
            <person name="Nierman W."/>
        </authorList>
    </citation>
    <scope>NUCLEOTIDE SEQUENCE [LARGE SCALE GENOMIC DNA]</scope>
    <source>
        <strain evidence="1 2">123E</strain>
    </source>
</reference>
<organism evidence="1 2">
    <name type="scientific">Rhizoctonia solani 123E</name>
    <dbReference type="NCBI Taxonomy" id="1423351"/>
    <lineage>
        <taxon>Eukaryota</taxon>
        <taxon>Fungi</taxon>
        <taxon>Dikarya</taxon>
        <taxon>Basidiomycota</taxon>
        <taxon>Agaricomycotina</taxon>
        <taxon>Agaricomycetes</taxon>
        <taxon>Cantharellales</taxon>
        <taxon>Ceratobasidiaceae</taxon>
        <taxon>Rhizoctonia</taxon>
    </lineage>
</organism>
<dbReference type="HOGENOM" id="CLU_858297_0_0_1"/>
<evidence type="ECO:0008006" key="3">
    <source>
        <dbReference type="Google" id="ProtNLM"/>
    </source>
</evidence>
<protein>
    <recommendedName>
        <fullName evidence="3">F-box-like domain protein</fullName>
    </recommendedName>
</protein>
<dbReference type="Gene3D" id="3.80.10.10">
    <property type="entry name" value="Ribonuclease Inhibitor"/>
    <property type="match status" value="1"/>
</dbReference>
<dbReference type="InterPro" id="IPR032675">
    <property type="entry name" value="LRR_dom_sf"/>
</dbReference>
<name>A0A074SCT7_9AGAM</name>
<comment type="caution">
    <text evidence="1">The sequence shown here is derived from an EMBL/GenBank/DDBJ whole genome shotgun (WGS) entry which is preliminary data.</text>
</comment>
<dbReference type="Proteomes" id="UP000027456">
    <property type="component" value="Unassembled WGS sequence"/>
</dbReference>
<sequence length="324" mass="36714">MALPTPTKRAALKVFSIPELARIICGTVRKRDNAKMIQVCRELFYSILPFVWEEIDRPDLLVSMIPGGGIVSYESELSPYVVMQLPGSLDLSRFSIYAPHVKRLTLCRMHVDAYDGWDRNDQGLSDIIALLAIHSPSITTLSVRDFGERQISPKALQSWSKLPLVSLHLGWNVERTCKFSGLCSILSCLPLLQDLELGMDQLAFNLGQFRTILEHFPELRRIRIPVEWESATKLTDTDFAPSLSQSGDTLYVKSKFHLQEPQQETAQILARYLAALRPLGSVVCESYLPYFCPYDIDYTNYTDEGPKDMINSELSHLGIKCRIL</sequence>
<dbReference type="SUPFAM" id="SSF52047">
    <property type="entry name" value="RNI-like"/>
    <property type="match status" value="1"/>
</dbReference>
<evidence type="ECO:0000313" key="2">
    <source>
        <dbReference type="Proteomes" id="UP000027456"/>
    </source>
</evidence>
<dbReference type="EMBL" id="AZST01000639">
    <property type="protein sequence ID" value="KEP47837.1"/>
    <property type="molecule type" value="Genomic_DNA"/>
</dbReference>
<dbReference type="AlphaFoldDB" id="A0A074SCT7"/>
<evidence type="ECO:0000313" key="1">
    <source>
        <dbReference type="EMBL" id="KEP47837.1"/>
    </source>
</evidence>
<accession>A0A074SCT7</accession>
<gene>
    <name evidence="1" type="ORF">V565_142260</name>
</gene>
<keyword evidence="2" id="KW-1185">Reference proteome</keyword>
<proteinExistence type="predicted"/>
<dbReference type="OrthoDB" id="3235735at2759"/>